<keyword evidence="3" id="KW-1185">Reference proteome</keyword>
<name>A0A6H5IZC2_9HYME</name>
<organism evidence="2 3">
    <name type="scientific">Trichogramma brassicae</name>
    <dbReference type="NCBI Taxonomy" id="86971"/>
    <lineage>
        <taxon>Eukaryota</taxon>
        <taxon>Metazoa</taxon>
        <taxon>Ecdysozoa</taxon>
        <taxon>Arthropoda</taxon>
        <taxon>Hexapoda</taxon>
        <taxon>Insecta</taxon>
        <taxon>Pterygota</taxon>
        <taxon>Neoptera</taxon>
        <taxon>Endopterygota</taxon>
        <taxon>Hymenoptera</taxon>
        <taxon>Apocrita</taxon>
        <taxon>Proctotrupomorpha</taxon>
        <taxon>Chalcidoidea</taxon>
        <taxon>Trichogrammatidae</taxon>
        <taxon>Trichogramma</taxon>
    </lineage>
</organism>
<evidence type="ECO:0000313" key="3">
    <source>
        <dbReference type="Proteomes" id="UP000479190"/>
    </source>
</evidence>
<gene>
    <name evidence="2" type="ORF">TBRA_LOCUS14263</name>
</gene>
<sequence>MLNLCSLLPQLELRPAHSDTRSHGIFTTCHYVCASSLANSRASMELLVRSIQATCTRGKIDKCHRPQPQYINRCAIVAWLVFVIFNECRSRVDPRRLCSRIYIERERDALKMENATLAMMTFNATRCAHRLPRHSSSSYFFYSPCFITCIISTTSLLYVLSRQRSSSITHVHKAESDSFSPRV</sequence>
<keyword evidence="1" id="KW-1133">Transmembrane helix</keyword>
<feature type="transmembrane region" description="Helical" evidence="1">
    <location>
        <begin position="139"/>
        <end position="160"/>
    </location>
</feature>
<evidence type="ECO:0000256" key="1">
    <source>
        <dbReference type="SAM" id="Phobius"/>
    </source>
</evidence>
<reference evidence="2 3" key="1">
    <citation type="submission" date="2020-02" db="EMBL/GenBank/DDBJ databases">
        <authorList>
            <person name="Ferguson B K."/>
        </authorList>
    </citation>
    <scope>NUCLEOTIDE SEQUENCE [LARGE SCALE GENOMIC DNA]</scope>
</reference>
<dbReference type="Proteomes" id="UP000479190">
    <property type="component" value="Unassembled WGS sequence"/>
</dbReference>
<keyword evidence="1" id="KW-0472">Membrane</keyword>
<dbReference type="EMBL" id="CADCXV010001215">
    <property type="protein sequence ID" value="CAB0042655.1"/>
    <property type="molecule type" value="Genomic_DNA"/>
</dbReference>
<evidence type="ECO:0000313" key="2">
    <source>
        <dbReference type="EMBL" id="CAB0042655.1"/>
    </source>
</evidence>
<accession>A0A6H5IZC2</accession>
<proteinExistence type="predicted"/>
<dbReference type="AlphaFoldDB" id="A0A6H5IZC2"/>
<protein>
    <submittedName>
        <fullName evidence="2">Uncharacterized protein</fullName>
    </submittedName>
</protein>
<keyword evidence="1" id="KW-0812">Transmembrane</keyword>